<evidence type="ECO:0000313" key="2">
    <source>
        <dbReference type="EMBL" id="MBB4051651.1"/>
    </source>
</evidence>
<dbReference type="Proteomes" id="UP000547011">
    <property type="component" value="Unassembled WGS sequence"/>
</dbReference>
<organism evidence="2 3">
    <name type="scientific">Devosia subaequoris</name>
    <dbReference type="NCBI Taxonomy" id="395930"/>
    <lineage>
        <taxon>Bacteria</taxon>
        <taxon>Pseudomonadati</taxon>
        <taxon>Pseudomonadota</taxon>
        <taxon>Alphaproteobacteria</taxon>
        <taxon>Hyphomicrobiales</taxon>
        <taxon>Devosiaceae</taxon>
        <taxon>Devosia</taxon>
    </lineage>
</organism>
<dbReference type="SUPFAM" id="SSF51658">
    <property type="entry name" value="Xylose isomerase-like"/>
    <property type="match status" value="1"/>
</dbReference>
<feature type="domain" description="Xylose isomerase-like TIM barrel" evidence="1">
    <location>
        <begin position="49"/>
        <end position="267"/>
    </location>
</feature>
<sequence length="273" mass="29868">MTHPLPTIGAALLIDDLETLAPWLIDGQRDVEIQDFISPKRLDGDWQVQVERARTLLDGHTGRLGMHGPFMGFSIATPDPAIREAVKLRLRRGLDIAVALGATQMVVHSPYTTWSYNNLDKDAGARTRMIEYGHATMGDAVKQAEDHGITLVIENIEDKDPTDRLHLANSFNSDAVAVSIDTGHAHYAHGTTNAPPVDYFVTAAGDRLAHIHVQDADGYADRHWRPGMGTINWQAVFAAIAALPQSPHLVLELADNSQLRAGADWLITQGLAR</sequence>
<dbReference type="InterPro" id="IPR036237">
    <property type="entry name" value="Xyl_isomerase-like_sf"/>
</dbReference>
<dbReference type="PANTHER" id="PTHR12110">
    <property type="entry name" value="HYDROXYPYRUVATE ISOMERASE"/>
    <property type="match status" value="1"/>
</dbReference>
<gene>
    <name evidence="2" type="ORF">GGR20_001287</name>
</gene>
<dbReference type="InterPro" id="IPR013022">
    <property type="entry name" value="Xyl_isomerase-like_TIM-brl"/>
</dbReference>
<dbReference type="AlphaFoldDB" id="A0A7W6IM84"/>
<dbReference type="Pfam" id="PF01261">
    <property type="entry name" value="AP_endonuc_2"/>
    <property type="match status" value="1"/>
</dbReference>
<name>A0A7W6IM84_9HYPH</name>
<keyword evidence="2" id="KW-0413">Isomerase</keyword>
<dbReference type="PANTHER" id="PTHR12110:SF53">
    <property type="entry name" value="BLR5974 PROTEIN"/>
    <property type="match status" value="1"/>
</dbReference>
<accession>A0A7W6IM84</accession>
<protein>
    <submittedName>
        <fullName evidence="2">Sugar phosphate isomerase/epimerase</fullName>
    </submittedName>
</protein>
<comment type="caution">
    <text evidence="2">The sequence shown here is derived from an EMBL/GenBank/DDBJ whole genome shotgun (WGS) entry which is preliminary data.</text>
</comment>
<dbReference type="GO" id="GO:0016853">
    <property type="term" value="F:isomerase activity"/>
    <property type="evidence" value="ECO:0007669"/>
    <property type="project" value="UniProtKB-KW"/>
</dbReference>
<proteinExistence type="predicted"/>
<dbReference type="Gene3D" id="3.20.20.150">
    <property type="entry name" value="Divalent-metal-dependent TIM barrel enzymes"/>
    <property type="match status" value="1"/>
</dbReference>
<dbReference type="RefSeq" id="WP_183310385.1">
    <property type="nucleotide sequence ID" value="NZ_JACIEW010000002.1"/>
</dbReference>
<evidence type="ECO:0000313" key="3">
    <source>
        <dbReference type="Proteomes" id="UP000547011"/>
    </source>
</evidence>
<evidence type="ECO:0000259" key="1">
    <source>
        <dbReference type="Pfam" id="PF01261"/>
    </source>
</evidence>
<reference evidence="2 3" key="1">
    <citation type="submission" date="2020-08" db="EMBL/GenBank/DDBJ databases">
        <title>Genomic Encyclopedia of Type Strains, Phase IV (KMG-IV): sequencing the most valuable type-strain genomes for metagenomic binning, comparative biology and taxonomic classification.</title>
        <authorList>
            <person name="Goeker M."/>
        </authorList>
    </citation>
    <scope>NUCLEOTIDE SEQUENCE [LARGE SCALE GENOMIC DNA]</scope>
    <source>
        <strain evidence="2 3">DSM 23447</strain>
    </source>
</reference>
<dbReference type="EMBL" id="JACIEW010000002">
    <property type="protein sequence ID" value="MBB4051651.1"/>
    <property type="molecule type" value="Genomic_DNA"/>
</dbReference>
<dbReference type="InterPro" id="IPR050312">
    <property type="entry name" value="IolE/XylAMocC-like"/>
</dbReference>
<keyword evidence="3" id="KW-1185">Reference proteome</keyword>